<feature type="compositionally biased region" description="Low complexity" evidence="1">
    <location>
        <begin position="496"/>
        <end position="507"/>
    </location>
</feature>
<feature type="transmembrane region" description="Helical" evidence="2">
    <location>
        <begin position="199"/>
        <end position="217"/>
    </location>
</feature>
<feature type="region of interest" description="Disordered" evidence="1">
    <location>
        <begin position="1"/>
        <end position="39"/>
    </location>
</feature>
<dbReference type="PANTHER" id="PTHR34219:SF1">
    <property type="entry name" value="PEPSY DOMAIN-CONTAINING PROTEIN"/>
    <property type="match status" value="1"/>
</dbReference>
<proteinExistence type="predicted"/>
<feature type="compositionally biased region" description="Gly residues" evidence="1">
    <location>
        <begin position="508"/>
        <end position="518"/>
    </location>
</feature>
<feature type="compositionally biased region" description="Basic and acidic residues" evidence="1">
    <location>
        <begin position="296"/>
        <end position="311"/>
    </location>
</feature>
<organism evidence="3 4">
    <name type="scientific">Nocardiopsis tropica</name>
    <dbReference type="NCBI Taxonomy" id="109330"/>
    <lineage>
        <taxon>Bacteria</taxon>
        <taxon>Bacillati</taxon>
        <taxon>Actinomycetota</taxon>
        <taxon>Actinomycetes</taxon>
        <taxon>Streptosporangiales</taxon>
        <taxon>Nocardiopsidaceae</taxon>
        <taxon>Nocardiopsis</taxon>
    </lineage>
</organism>
<feature type="region of interest" description="Disordered" evidence="1">
    <location>
        <begin position="288"/>
        <end position="313"/>
    </location>
</feature>
<dbReference type="InterPro" id="IPR005625">
    <property type="entry name" value="PepSY-ass_TM"/>
</dbReference>
<evidence type="ECO:0000256" key="1">
    <source>
        <dbReference type="SAM" id="MobiDB-lite"/>
    </source>
</evidence>
<dbReference type="PANTHER" id="PTHR34219">
    <property type="entry name" value="IRON-REGULATED INNER MEMBRANE PROTEIN-RELATED"/>
    <property type="match status" value="1"/>
</dbReference>
<feature type="transmembrane region" description="Helical" evidence="2">
    <location>
        <begin position="60"/>
        <end position="82"/>
    </location>
</feature>
<evidence type="ECO:0000313" key="4">
    <source>
        <dbReference type="Proteomes" id="UP001348641"/>
    </source>
</evidence>
<feature type="transmembrane region" description="Helical" evidence="2">
    <location>
        <begin position="452"/>
        <end position="480"/>
    </location>
</feature>
<name>A0ABU7L2F0_9ACTN</name>
<dbReference type="Pfam" id="PF03929">
    <property type="entry name" value="PepSY_TM"/>
    <property type="match status" value="1"/>
</dbReference>
<feature type="transmembrane region" description="Helical" evidence="2">
    <location>
        <begin position="390"/>
        <end position="421"/>
    </location>
</feature>
<dbReference type="EMBL" id="JAUUCC010000215">
    <property type="protein sequence ID" value="MEE2055726.1"/>
    <property type="molecule type" value="Genomic_DNA"/>
</dbReference>
<feature type="region of interest" description="Disordered" evidence="1">
    <location>
        <begin position="486"/>
        <end position="553"/>
    </location>
</feature>
<sequence length="553" mass="58184">MRRNDTSDPHEPAAGAPVPGDPASASADPATPDPAAPVPAPGAARTLWASLRPLVLRMHFYAAVLVAPFIVVAALTGLLYVYTPQLEQAVHADLLGVAPADTAVPLSQQVEAAFAAHPEAEPSAVRPSVGPGLTTRVLFDADGLSESYRLAVFVDPHTGEVVGDSTSYGSSASLPVRSWLSEFHRTLHLGDAGRLYSELAASWLWAVALGGLALWLSRGRRNRRARRVLLPRRSAAGRARTLSWHGSVGTWALAGLLLVSATGLTWSQFAGENIGGIRGAFGWQTPALSAPAPSDHGGHSGHGDHAGHEAADPAGEVDAVVDTARSAGLEGPVEVSFPVEDGAPFTVRETDQSWPVQQDAVAVDPHTDTVVEELRFADFPLMAKLSTWGIAFHMGLLFGVANQVLLTVLVLALLAMVFWGYRMWWQRRPTRDGAFATGRPVPRGAWSAAPPWARVGVVAVAVAVGYLLPVLGVSLLLFLAGEPRRTDRPRPGPGLRGRAPGRPAQGVPGPGRGRGPPHGGRRPGVPLSPRPPFRGGNGRGPPGRKGARPLRSP</sequence>
<accession>A0ABU7L2F0</accession>
<evidence type="ECO:0000256" key="2">
    <source>
        <dbReference type="SAM" id="Phobius"/>
    </source>
</evidence>
<comment type="caution">
    <text evidence="3">The sequence shown here is derived from an EMBL/GenBank/DDBJ whole genome shotgun (WGS) entry which is preliminary data.</text>
</comment>
<evidence type="ECO:0000313" key="3">
    <source>
        <dbReference type="EMBL" id="MEE2055726.1"/>
    </source>
</evidence>
<feature type="compositionally biased region" description="Low complexity" evidence="1">
    <location>
        <begin position="12"/>
        <end position="30"/>
    </location>
</feature>
<feature type="compositionally biased region" description="Basic and acidic residues" evidence="1">
    <location>
        <begin position="1"/>
        <end position="11"/>
    </location>
</feature>
<protein>
    <submittedName>
        <fullName evidence="3">PepSY-associated TM helix domain-containing protein</fullName>
    </submittedName>
</protein>
<dbReference type="Proteomes" id="UP001348641">
    <property type="component" value="Unassembled WGS sequence"/>
</dbReference>
<keyword evidence="2" id="KW-0812">Transmembrane</keyword>
<dbReference type="RefSeq" id="WP_330162453.1">
    <property type="nucleotide sequence ID" value="NZ_JAUUCC010000215.1"/>
</dbReference>
<keyword evidence="2" id="KW-0472">Membrane</keyword>
<feature type="non-terminal residue" evidence="3">
    <location>
        <position position="553"/>
    </location>
</feature>
<reference evidence="3 4" key="1">
    <citation type="submission" date="2023-07" db="EMBL/GenBank/DDBJ databases">
        <authorList>
            <person name="Girao M."/>
            <person name="Carvalho M.F."/>
        </authorList>
    </citation>
    <scope>NUCLEOTIDE SEQUENCE [LARGE SCALE GENOMIC DNA]</scope>
    <source>
        <strain evidence="3 4">66/93</strain>
    </source>
</reference>
<gene>
    <name evidence="3" type="ORF">Q8A49_35025</name>
</gene>
<keyword evidence="2" id="KW-1133">Transmembrane helix</keyword>